<sequence length="462" mass="53858">MIEPLYKFKLYFPITKAFAITKILYNWGKAHLILSKKKSLNIEYREEIEKELAKVYWALDLINKLNLISIWDLVFTKKKRYTKEEARAYFYSILPKLEKLADQYEKQILAKLENKKYKIEKIKIDWQKILAYKEYLENKLEYLNAIEYSFKKGVILMVRGYIPKRSLNELVDLLKDKPVILEIKEAKEGPTLLNNPPIVRDFEYLIELFSIPNYKEKDPTLYIALFFPIFYAITFADMGYGLLSLVFTLLLKRYFDNTNNKKLFTILLVSSLISIFVGFVFGSLFTYPISNGLNIQDPLILLGLPIAIGVIHLTIASILGKKVFELIAIPLIGYITICLLLKMPINNIIVYAFAPLIIYSIWKNRLQFYSPFLELLSKLLSYIRLTALALATNILQIALTSIFPNPIKIVAIPFIILFNFILSILSGFIHSLRLHYVEAFSLFFQGNGIKYKPFRPKKEWLK</sequence>
<dbReference type="GO" id="GO:0046961">
    <property type="term" value="F:proton-transporting ATPase activity, rotational mechanism"/>
    <property type="evidence" value="ECO:0007669"/>
    <property type="project" value="InterPro"/>
</dbReference>
<dbReference type="GO" id="GO:0033179">
    <property type="term" value="C:proton-transporting V-type ATPase, V0 domain"/>
    <property type="evidence" value="ECO:0007669"/>
    <property type="project" value="InterPro"/>
</dbReference>
<keyword evidence="4 10" id="KW-0812">Transmembrane</keyword>
<dbReference type="EnsemblBacteria" id="AAR39255">
    <property type="protein sequence ID" value="AAR39255"/>
    <property type="gene ID" value="NEQ410"/>
</dbReference>
<comment type="function">
    <text evidence="8">Component of the A-type ATP synthase that produces ATP from ADP in the presence of a proton gradient across the membrane.</text>
</comment>
<comment type="similarity">
    <text evidence="2 10">Belongs to the V-ATPase 116 kDa subunit family.</text>
</comment>
<dbReference type="AlphaFoldDB" id="Q74ME3"/>
<feature type="transmembrane region" description="Helical" evidence="10">
    <location>
        <begin position="410"/>
        <end position="432"/>
    </location>
</feature>
<dbReference type="Proteomes" id="UP000000578">
    <property type="component" value="Chromosome"/>
</dbReference>
<feature type="transmembrane region" description="Helical" evidence="10">
    <location>
        <begin position="263"/>
        <end position="287"/>
    </location>
</feature>
<dbReference type="PANTHER" id="PTHR11629">
    <property type="entry name" value="VACUOLAR PROTON ATPASES"/>
    <property type="match status" value="1"/>
</dbReference>
<evidence type="ECO:0000256" key="10">
    <source>
        <dbReference type="RuleBase" id="RU361189"/>
    </source>
</evidence>
<dbReference type="KEGG" id="neq:NEQ410"/>
<evidence type="ECO:0000256" key="1">
    <source>
        <dbReference type="ARBA" id="ARBA00004141"/>
    </source>
</evidence>
<evidence type="ECO:0000256" key="4">
    <source>
        <dbReference type="ARBA" id="ARBA00022692"/>
    </source>
</evidence>
<feature type="transmembrane region" description="Helical" evidence="10">
    <location>
        <begin position="299"/>
        <end position="319"/>
    </location>
</feature>
<gene>
    <name evidence="11" type="ordered locus">NEQ410</name>
</gene>
<reference evidence="11 12" key="1">
    <citation type="journal article" date="2003" name="Proc. Natl. Acad. Sci. U.S.A.">
        <title>The genome of Nanoarchaeum equitans: insights into early archaeal evolution and derived parasitism.</title>
        <authorList>
            <person name="Waters E."/>
            <person name="Hohn M.J."/>
            <person name="Ahel I."/>
            <person name="Graham D.E."/>
            <person name="Adams M.D."/>
            <person name="Barnstead M."/>
            <person name="Beeson K.Y."/>
            <person name="Bibbs L."/>
            <person name="Bolanos R."/>
            <person name="Keller M."/>
            <person name="Kretz K."/>
            <person name="Lin X."/>
            <person name="Mathur E."/>
            <person name="Ni J."/>
            <person name="Podar M."/>
            <person name="Richardson T."/>
            <person name="Sutton G.G."/>
            <person name="Simon M."/>
            <person name="Soll D."/>
            <person name="Stetter K.O."/>
            <person name="Short J.M."/>
            <person name="Noordewier M."/>
        </authorList>
    </citation>
    <scope>NUCLEOTIDE SEQUENCE [LARGE SCALE GENOMIC DNA]</scope>
    <source>
        <strain evidence="11 12">Kin4-M</strain>
    </source>
</reference>
<dbReference type="PATRIC" id="fig|228908.8.peg.417"/>
<keyword evidence="6 10" id="KW-0406">Ion transport</keyword>
<evidence type="ECO:0000256" key="2">
    <source>
        <dbReference type="ARBA" id="ARBA00009904"/>
    </source>
</evidence>
<dbReference type="GO" id="GO:0007035">
    <property type="term" value="P:vacuolar acidification"/>
    <property type="evidence" value="ECO:0007669"/>
    <property type="project" value="TreeGrafter"/>
</dbReference>
<evidence type="ECO:0000256" key="6">
    <source>
        <dbReference type="ARBA" id="ARBA00023065"/>
    </source>
</evidence>
<feature type="transmembrane region" description="Helical" evidence="10">
    <location>
        <begin position="331"/>
        <end position="362"/>
    </location>
</feature>
<dbReference type="GO" id="GO:0016471">
    <property type="term" value="C:vacuolar proton-transporting V-type ATPase complex"/>
    <property type="evidence" value="ECO:0007669"/>
    <property type="project" value="TreeGrafter"/>
</dbReference>
<keyword evidence="7 10" id="KW-0472">Membrane</keyword>
<dbReference type="BioCyc" id="NEQU228908:GJB6-438-MONOMER"/>
<evidence type="ECO:0000256" key="9">
    <source>
        <dbReference type="ARBA" id="ARBA00068671"/>
    </source>
</evidence>
<organism evidence="11 12">
    <name type="scientific">Nanoarchaeum equitans (strain Kin4-M)</name>
    <dbReference type="NCBI Taxonomy" id="228908"/>
    <lineage>
        <taxon>Archaea</taxon>
        <taxon>Nanobdellota</taxon>
        <taxon>Candidatus Nanoarchaeia</taxon>
        <taxon>Nanoarchaeales</taxon>
        <taxon>Nanoarchaeaceae</taxon>
        <taxon>Nanoarchaeum</taxon>
    </lineage>
</organism>
<feature type="transmembrane region" description="Helical" evidence="10">
    <location>
        <begin position="221"/>
        <end position="251"/>
    </location>
</feature>
<name>Q74ME3_NANEQ</name>
<dbReference type="InterPro" id="IPR002490">
    <property type="entry name" value="V-ATPase_116kDa_su"/>
</dbReference>
<evidence type="ECO:0000256" key="8">
    <source>
        <dbReference type="ARBA" id="ARBA00059506"/>
    </source>
</evidence>
<dbReference type="EMBL" id="AE017199">
    <property type="protein sequence ID" value="AAR39255.1"/>
    <property type="molecule type" value="Genomic_DNA"/>
</dbReference>
<dbReference type="HOGENOM" id="CLU_591372_0_0_2"/>
<proteinExistence type="inferred from homology"/>
<keyword evidence="12" id="KW-1185">Reference proteome</keyword>
<evidence type="ECO:0000256" key="7">
    <source>
        <dbReference type="ARBA" id="ARBA00023136"/>
    </source>
</evidence>
<evidence type="ECO:0000313" key="12">
    <source>
        <dbReference type="Proteomes" id="UP000000578"/>
    </source>
</evidence>
<dbReference type="GO" id="GO:0051117">
    <property type="term" value="F:ATPase binding"/>
    <property type="evidence" value="ECO:0007669"/>
    <property type="project" value="TreeGrafter"/>
</dbReference>
<comment type="subcellular location">
    <subcellularLocation>
        <location evidence="1">Membrane</location>
        <topology evidence="1">Multi-pass membrane protein</topology>
    </subcellularLocation>
</comment>
<feature type="transmembrane region" description="Helical" evidence="10">
    <location>
        <begin position="382"/>
        <end position="403"/>
    </location>
</feature>
<keyword evidence="3 10" id="KW-0813">Transport</keyword>
<evidence type="ECO:0000256" key="5">
    <source>
        <dbReference type="ARBA" id="ARBA00022989"/>
    </source>
</evidence>
<accession>Q74ME3</accession>
<dbReference type="STRING" id="228908.NEQ410"/>
<protein>
    <recommendedName>
        <fullName evidence="9 10">A-type ATP synthase subunit I</fullName>
    </recommendedName>
</protein>
<keyword evidence="5 10" id="KW-1133">Transmembrane helix</keyword>
<dbReference type="Pfam" id="PF01496">
    <property type="entry name" value="V_ATPase_I"/>
    <property type="match status" value="2"/>
</dbReference>
<evidence type="ECO:0000256" key="3">
    <source>
        <dbReference type="ARBA" id="ARBA00022448"/>
    </source>
</evidence>
<evidence type="ECO:0000313" key="11">
    <source>
        <dbReference type="EMBL" id="AAR39255.1"/>
    </source>
</evidence>
<dbReference type="PANTHER" id="PTHR11629:SF63">
    <property type="entry name" value="V-TYPE PROTON ATPASE SUBUNIT A"/>
    <property type="match status" value="1"/>
</dbReference>